<name>A0A0E9TQ95_ANGAN</name>
<dbReference type="EMBL" id="GBXM01053684">
    <property type="protein sequence ID" value="JAH54893.1"/>
    <property type="molecule type" value="Transcribed_RNA"/>
</dbReference>
<dbReference type="AlphaFoldDB" id="A0A0E9TQ95"/>
<proteinExistence type="predicted"/>
<organism evidence="1">
    <name type="scientific">Anguilla anguilla</name>
    <name type="common">European freshwater eel</name>
    <name type="synonym">Muraena anguilla</name>
    <dbReference type="NCBI Taxonomy" id="7936"/>
    <lineage>
        <taxon>Eukaryota</taxon>
        <taxon>Metazoa</taxon>
        <taxon>Chordata</taxon>
        <taxon>Craniata</taxon>
        <taxon>Vertebrata</taxon>
        <taxon>Euteleostomi</taxon>
        <taxon>Actinopterygii</taxon>
        <taxon>Neopterygii</taxon>
        <taxon>Teleostei</taxon>
        <taxon>Anguilliformes</taxon>
        <taxon>Anguillidae</taxon>
        <taxon>Anguilla</taxon>
    </lineage>
</organism>
<accession>A0A0E9TQ95</accession>
<evidence type="ECO:0000313" key="1">
    <source>
        <dbReference type="EMBL" id="JAH54893.1"/>
    </source>
</evidence>
<sequence>MFTLISLLNFTMALEKKGMTL</sequence>
<reference evidence="1" key="2">
    <citation type="journal article" date="2015" name="Fish Shellfish Immunol.">
        <title>Early steps in the European eel (Anguilla anguilla)-Vibrio vulnificus interaction in the gills: Role of the RtxA13 toxin.</title>
        <authorList>
            <person name="Callol A."/>
            <person name="Pajuelo D."/>
            <person name="Ebbesson L."/>
            <person name="Teles M."/>
            <person name="MacKenzie S."/>
            <person name="Amaro C."/>
        </authorList>
    </citation>
    <scope>NUCLEOTIDE SEQUENCE</scope>
</reference>
<reference evidence="1" key="1">
    <citation type="submission" date="2014-11" db="EMBL/GenBank/DDBJ databases">
        <authorList>
            <person name="Amaro Gonzalez C."/>
        </authorList>
    </citation>
    <scope>NUCLEOTIDE SEQUENCE</scope>
</reference>
<protein>
    <submittedName>
        <fullName evidence="1">Uncharacterized protein</fullName>
    </submittedName>
</protein>